<keyword evidence="1 3" id="KW-0732">Signal</keyword>
<dbReference type="PROSITE" id="PS50213">
    <property type="entry name" value="FAS1"/>
    <property type="match status" value="1"/>
</dbReference>
<dbReference type="GO" id="GO:0031012">
    <property type="term" value="C:extracellular matrix"/>
    <property type="evidence" value="ECO:0007669"/>
    <property type="project" value="TreeGrafter"/>
</dbReference>
<evidence type="ECO:0000256" key="2">
    <source>
        <dbReference type="SAM" id="MobiDB-lite"/>
    </source>
</evidence>
<accession>A0A542Z831</accession>
<dbReference type="EMBL" id="VFOQ01000003">
    <property type="protein sequence ID" value="TQL56492.1"/>
    <property type="molecule type" value="Genomic_DNA"/>
</dbReference>
<evidence type="ECO:0000256" key="3">
    <source>
        <dbReference type="SAM" id="SignalP"/>
    </source>
</evidence>
<organism evidence="5 6">
    <name type="scientific">Oryzihumus leptocrescens</name>
    <dbReference type="NCBI Taxonomy" id="297536"/>
    <lineage>
        <taxon>Bacteria</taxon>
        <taxon>Bacillati</taxon>
        <taxon>Actinomycetota</taxon>
        <taxon>Actinomycetes</taxon>
        <taxon>Micrococcales</taxon>
        <taxon>Intrasporangiaceae</taxon>
        <taxon>Oryzihumus</taxon>
    </lineage>
</organism>
<proteinExistence type="predicted"/>
<protein>
    <submittedName>
        <fullName evidence="5">Putative surface protein with fasciclin (FAS1) repeats</fullName>
    </submittedName>
</protein>
<evidence type="ECO:0000259" key="4">
    <source>
        <dbReference type="PROSITE" id="PS50213"/>
    </source>
</evidence>
<dbReference type="Proteomes" id="UP000319514">
    <property type="component" value="Unassembled WGS sequence"/>
</dbReference>
<sequence length="216" mass="21270">MKIRHAGAIAGLALALPLGLAACGNSGTDAASSSSSSTSSDSMTSSPSDTMSSSSDASAMVFGASCSAVPKDGKGSFNGMATDPVATAASNNPLLSTLVTAVKQAGLVDTLNSAQGITVFAPTNDAFGKLDKATLNKAMADPKGLLTKVLTNHVVAGKLTPEQLAGTHKTLGGGSITVAGSGQDFTVDGNAKVICGNVPTANATVYIIDNVLVPKA</sequence>
<feature type="signal peptide" evidence="3">
    <location>
        <begin position="1"/>
        <end position="21"/>
    </location>
</feature>
<dbReference type="FunFam" id="2.30.180.10:FF:000019">
    <property type="entry name" value="Cell surface lipoprotein"/>
    <property type="match status" value="1"/>
</dbReference>
<dbReference type="GO" id="GO:0050839">
    <property type="term" value="F:cell adhesion molecule binding"/>
    <property type="evidence" value="ECO:0007669"/>
    <property type="project" value="TreeGrafter"/>
</dbReference>
<evidence type="ECO:0000313" key="5">
    <source>
        <dbReference type="EMBL" id="TQL56492.1"/>
    </source>
</evidence>
<dbReference type="GO" id="GO:0030198">
    <property type="term" value="P:extracellular matrix organization"/>
    <property type="evidence" value="ECO:0007669"/>
    <property type="project" value="TreeGrafter"/>
</dbReference>
<feature type="region of interest" description="Disordered" evidence="2">
    <location>
        <begin position="30"/>
        <end position="54"/>
    </location>
</feature>
<dbReference type="PROSITE" id="PS51257">
    <property type="entry name" value="PROKAR_LIPOPROTEIN"/>
    <property type="match status" value="1"/>
</dbReference>
<dbReference type="AlphaFoldDB" id="A0A542Z831"/>
<dbReference type="RefSeq" id="WP_141790679.1">
    <property type="nucleotide sequence ID" value="NZ_BAAAKX010000011.1"/>
</dbReference>
<gene>
    <name evidence="5" type="ORF">FB474_4109</name>
</gene>
<reference evidence="5 6" key="1">
    <citation type="submission" date="2019-06" db="EMBL/GenBank/DDBJ databases">
        <title>Sequencing the genomes of 1000 actinobacteria strains.</title>
        <authorList>
            <person name="Klenk H.-P."/>
        </authorList>
    </citation>
    <scope>NUCLEOTIDE SEQUENCE [LARGE SCALE GENOMIC DNA]</scope>
    <source>
        <strain evidence="5 6">DSM 18082</strain>
    </source>
</reference>
<dbReference type="Gene3D" id="2.30.180.10">
    <property type="entry name" value="FAS1 domain"/>
    <property type="match status" value="1"/>
</dbReference>
<dbReference type="PANTHER" id="PTHR10900:SF77">
    <property type="entry name" value="FI19380P1"/>
    <property type="match status" value="1"/>
</dbReference>
<evidence type="ECO:0000313" key="6">
    <source>
        <dbReference type="Proteomes" id="UP000319514"/>
    </source>
</evidence>
<dbReference type="GO" id="GO:0005615">
    <property type="term" value="C:extracellular space"/>
    <property type="evidence" value="ECO:0007669"/>
    <property type="project" value="TreeGrafter"/>
</dbReference>
<dbReference type="Pfam" id="PF02469">
    <property type="entry name" value="Fasciclin"/>
    <property type="match status" value="1"/>
</dbReference>
<name>A0A542Z831_9MICO</name>
<dbReference type="InterPro" id="IPR050904">
    <property type="entry name" value="Adhesion/Biosynth-related"/>
</dbReference>
<feature type="chain" id="PRO_5038973824" evidence="3">
    <location>
        <begin position="22"/>
        <end position="216"/>
    </location>
</feature>
<feature type="domain" description="FAS1" evidence="4">
    <location>
        <begin position="82"/>
        <end position="212"/>
    </location>
</feature>
<dbReference type="InterPro" id="IPR000782">
    <property type="entry name" value="FAS1_domain"/>
</dbReference>
<dbReference type="SUPFAM" id="SSF82153">
    <property type="entry name" value="FAS1 domain"/>
    <property type="match status" value="1"/>
</dbReference>
<evidence type="ECO:0000256" key="1">
    <source>
        <dbReference type="ARBA" id="ARBA00022729"/>
    </source>
</evidence>
<dbReference type="GO" id="GO:0007155">
    <property type="term" value="P:cell adhesion"/>
    <property type="evidence" value="ECO:0007669"/>
    <property type="project" value="TreeGrafter"/>
</dbReference>
<dbReference type="SMART" id="SM00554">
    <property type="entry name" value="FAS1"/>
    <property type="match status" value="1"/>
</dbReference>
<dbReference type="PANTHER" id="PTHR10900">
    <property type="entry name" value="PERIOSTIN-RELATED"/>
    <property type="match status" value="1"/>
</dbReference>
<dbReference type="OrthoDB" id="9800666at2"/>
<dbReference type="InterPro" id="IPR036378">
    <property type="entry name" value="FAS1_dom_sf"/>
</dbReference>
<comment type="caution">
    <text evidence="5">The sequence shown here is derived from an EMBL/GenBank/DDBJ whole genome shotgun (WGS) entry which is preliminary data.</text>
</comment>
<keyword evidence="6" id="KW-1185">Reference proteome</keyword>